<dbReference type="AlphaFoldDB" id="A0A069PDG3"/>
<accession>A0A069PDG3</accession>
<organism evidence="1 2">
    <name type="scientific">Caballeronia glathei</name>
    <dbReference type="NCBI Taxonomy" id="60547"/>
    <lineage>
        <taxon>Bacteria</taxon>
        <taxon>Pseudomonadati</taxon>
        <taxon>Pseudomonadota</taxon>
        <taxon>Betaproteobacteria</taxon>
        <taxon>Burkholderiales</taxon>
        <taxon>Burkholderiaceae</taxon>
        <taxon>Caballeronia</taxon>
    </lineage>
</organism>
<proteinExistence type="predicted"/>
<name>A0A069PDG3_9BURK</name>
<dbReference type="Proteomes" id="UP000027466">
    <property type="component" value="Unassembled WGS sequence"/>
</dbReference>
<protein>
    <submittedName>
        <fullName evidence="1">Uncharacterized protein</fullName>
    </submittedName>
</protein>
<keyword evidence="2" id="KW-1185">Reference proteome</keyword>
<sequence length="136" mass="14693">MILSKMLNCDPGTVRLNTMADDRVLVTVPREDRTIMIDVVNVGIWVVIAASAGRVGIGLVSSRNPSSSQAAGISDAMQMQARQLSHHRASDGVVRKGSRTSKTCWYSLDLPMPGALRGAVTVDEPIRRVTAFGWTN</sequence>
<reference evidence="1 2" key="1">
    <citation type="submission" date="2014-03" db="EMBL/GenBank/DDBJ databases">
        <title>Draft Genome Sequences of Four Burkholderia Strains.</title>
        <authorList>
            <person name="Liu X.Y."/>
            <person name="Li C.X."/>
            <person name="Xu J.H."/>
        </authorList>
    </citation>
    <scope>NUCLEOTIDE SEQUENCE [LARGE SCALE GENOMIC DNA]</scope>
    <source>
        <strain evidence="1 2">DSM 50014</strain>
    </source>
</reference>
<dbReference type="EMBL" id="JFHC01000082">
    <property type="protein sequence ID" value="KDR38625.1"/>
    <property type="molecule type" value="Genomic_DNA"/>
</dbReference>
<gene>
    <name evidence="1" type="ORF">BG61_39060</name>
</gene>
<comment type="caution">
    <text evidence="1">The sequence shown here is derived from an EMBL/GenBank/DDBJ whole genome shotgun (WGS) entry which is preliminary data.</text>
</comment>
<evidence type="ECO:0000313" key="2">
    <source>
        <dbReference type="Proteomes" id="UP000027466"/>
    </source>
</evidence>
<evidence type="ECO:0000313" key="1">
    <source>
        <dbReference type="EMBL" id="KDR38625.1"/>
    </source>
</evidence>